<dbReference type="Pfam" id="PF04357">
    <property type="entry name" value="TamB"/>
    <property type="match status" value="1"/>
</dbReference>
<reference evidence="7" key="1">
    <citation type="submission" date="2021-01" db="EMBL/GenBank/DDBJ databases">
        <title>Marivirga aurantiaca sp. nov., isolated from intertidal surface sediments.</title>
        <authorList>
            <person name="Zhang M."/>
        </authorList>
    </citation>
    <scope>NUCLEOTIDE SEQUENCE</scope>
    <source>
        <strain evidence="7">S37H4</strain>
    </source>
</reference>
<evidence type="ECO:0000256" key="2">
    <source>
        <dbReference type="ARBA" id="ARBA00022692"/>
    </source>
</evidence>
<keyword evidence="3 5" id="KW-1133">Transmembrane helix</keyword>
<keyword evidence="8" id="KW-1185">Reference proteome</keyword>
<organism evidence="7 8">
    <name type="scientific">Marivirga aurantiaca</name>
    <dbReference type="NCBI Taxonomy" id="2802615"/>
    <lineage>
        <taxon>Bacteria</taxon>
        <taxon>Pseudomonadati</taxon>
        <taxon>Bacteroidota</taxon>
        <taxon>Cytophagia</taxon>
        <taxon>Cytophagales</taxon>
        <taxon>Marivirgaceae</taxon>
        <taxon>Marivirga</taxon>
    </lineage>
</organism>
<dbReference type="GO" id="GO:0009306">
    <property type="term" value="P:protein secretion"/>
    <property type="evidence" value="ECO:0007669"/>
    <property type="project" value="InterPro"/>
</dbReference>
<evidence type="ECO:0000256" key="5">
    <source>
        <dbReference type="SAM" id="Phobius"/>
    </source>
</evidence>
<sequence>MKKFGKIVLYTFSILLLLLIVILLLLRLPVVQQKITDYATDFVSEKTNTEVKIDKLYISFLGEAIVEGLYVEDQQQDTLIYSESLLVDMAWRPMLLGKYILKNLELEGLRANVHNSPQDTTFNYQFIIDAFAGENEEPPKEEKQKESNTTFKVRDVDLEDIALTYSDYTIGLNTSLQLGKLEIAMDEFDLDSLIFSVDNLNLSNVVLNYSQKQEFAETEESQDTTGLLPHITIEDLQLQDIAINYETKFDSMSISALWKELALKESGIDLNKNHVFVESFLNEQEYFHFQMAESTGTQDTTSTSDSSESFDWPDWNIQINQFDFNIADLSFHQGQKPENRQGFNAAHMEFQDLSLELEELNYKQKLLDLNSIGLSVKDSNQFQLKELTTGIAFDQNQVVISDFVLRTNQSVFETNLVLNYEELDSLMQGSLYGSDVDLKIGLGTQINLTDAYYFAPELRTDTSFRDLAKHPFKLYGNIEGSTEQMNLSQIKLFYGQHFSLAINGRAEQILSTENLSVFLDNINLKGRTSDFKGFLPSDYPSHYPQKLQMTGQASWDKGKARADLRTVIDDISKIRLSGNFNMNEPKNYNLKLNGEDLALDKWLQDTATYKPVDLMLTVKGQGIELANIKAEADLKIDNLSYLQNDFKPIELHAELIDNEVSLHTEYTNSVLDFMLDVSGNIDSLDQSIRVATKIKRMNLLAFGIADSLAYLQMNAFANLRMNENEQFADLKINNFSFGTEEEAYPFNDLQFNLYNSPDSSMINLNWEEIAFNTHINQSLEVLSNIDFSLGSLLAMQLFEEDTTSQGLYVDFKLDAALSNNIENFLPFDLHFEPLLLVGEYSAQDEALEIFLDMPMLTFQDIKIDSLQVDIVSDAENLEATTTINRITSGIMDIYPTRLRATVSEQQAVFNFYMQDEEEDSLFHVSAEARNNNDSLVWNISPQNLILNGGDWNLDENNQLYFDKEAPMIRNLAFERNQQLFSLSTESGETTAMLFNFENFKIQNFFAIINAEESPLKGVLKGEVKMDDFTQPLNLYASLNLNDIKVLQEDAGNLYLDVKEESAGRYALNLNINGPLNMDNKGWFDTSSDTLQFEMASKINELSLPFITTFTEGLIKEAEGALTGNFDINGTPSDFTYSGKLQFQKASLLLTDLNTSFGLPNETITLEKEKIALNNFTLVDRQGQKMQLNGTILTDDFTDPEIDLQVNAKNFQLMNSTKEDNELFYGKAFVDINADWKGRVSNAKISATVSLNEDTDFSYVIPDSEVDMVEREGIVEFKSPYEPADTVKNEEEVQSTQLSGMEITANIKTDKNAAFNIIVDERRGDYLTVSGEADLLLNLRKNGTLTLSGNYLVNSGFYQLSLYDLVKRKFEIKSGSEISWTGDPMGASLDITAQYNVETAPNSLMEDQISGSATQVQNRYRQKLPFIVQLFVDGSISKPEISFGLDMPQNSRGAIGGTVYQQIQAINENETRLNKQVFSLLVLNQFFPAGSESSGPDSEAIARNSASQILSNQLNKLSDRYIKGVDLEMDLKSYEDYETGTAQDRTQLDVSLSKSLFDDRFRVKVGSQVDLEGEQRERQSATDVLGNVLVEYLLTEDGRYMLTGFRRNEFEGLLDGQVIVTGVSVKFTKEFDKLSELWSKEEELDEPENTEEVEENE</sequence>
<proteinExistence type="predicted"/>
<evidence type="ECO:0000256" key="3">
    <source>
        <dbReference type="ARBA" id="ARBA00022989"/>
    </source>
</evidence>
<keyword evidence="2 5" id="KW-0812">Transmembrane</keyword>
<evidence type="ECO:0000256" key="4">
    <source>
        <dbReference type="ARBA" id="ARBA00023136"/>
    </source>
</evidence>
<accession>A0A935CBE0</accession>
<dbReference type="GO" id="GO:0005886">
    <property type="term" value="C:plasma membrane"/>
    <property type="evidence" value="ECO:0007669"/>
    <property type="project" value="InterPro"/>
</dbReference>
<dbReference type="GO" id="GO:0090313">
    <property type="term" value="P:regulation of protein targeting to membrane"/>
    <property type="evidence" value="ECO:0007669"/>
    <property type="project" value="TreeGrafter"/>
</dbReference>
<dbReference type="EMBL" id="JAEQBW010000010">
    <property type="protein sequence ID" value="MBK6266727.1"/>
    <property type="molecule type" value="Genomic_DNA"/>
</dbReference>
<gene>
    <name evidence="7" type="ORF">JKA74_16900</name>
</gene>
<dbReference type="InterPro" id="IPR052894">
    <property type="entry name" value="AsmA-related"/>
</dbReference>
<evidence type="ECO:0000259" key="6">
    <source>
        <dbReference type="Pfam" id="PF04357"/>
    </source>
</evidence>
<keyword evidence="4 5" id="KW-0472">Membrane</keyword>
<dbReference type="Proteomes" id="UP000611723">
    <property type="component" value="Unassembled WGS sequence"/>
</dbReference>
<dbReference type="PANTHER" id="PTHR30441:SF4">
    <property type="entry name" value="PROTEIN ASMA"/>
    <property type="match status" value="1"/>
</dbReference>
<comment type="subcellular location">
    <subcellularLocation>
        <location evidence="1">Membrane</location>
        <topology evidence="1">Single-pass membrane protein</topology>
    </subcellularLocation>
</comment>
<evidence type="ECO:0000313" key="8">
    <source>
        <dbReference type="Proteomes" id="UP000611723"/>
    </source>
</evidence>
<dbReference type="InterPro" id="IPR007452">
    <property type="entry name" value="TamB_C"/>
</dbReference>
<evidence type="ECO:0000313" key="7">
    <source>
        <dbReference type="EMBL" id="MBK6266727.1"/>
    </source>
</evidence>
<feature type="domain" description="Translocation and assembly module TamB C-terminal" evidence="6">
    <location>
        <begin position="1180"/>
        <end position="1630"/>
    </location>
</feature>
<dbReference type="RefSeq" id="WP_201432414.1">
    <property type="nucleotide sequence ID" value="NZ_JAEQBW010000010.1"/>
</dbReference>
<name>A0A935CBE0_9BACT</name>
<dbReference type="PANTHER" id="PTHR30441">
    <property type="entry name" value="DUF748 DOMAIN-CONTAINING PROTEIN"/>
    <property type="match status" value="1"/>
</dbReference>
<protein>
    <submittedName>
        <fullName evidence="7">Translocation/assembly module TamB</fullName>
    </submittedName>
</protein>
<comment type="caution">
    <text evidence="7">The sequence shown here is derived from an EMBL/GenBank/DDBJ whole genome shotgun (WGS) entry which is preliminary data.</text>
</comment>
<feature type="transmembrane region" description="Helical" evidence="5">
    <location>
        <begin position="7"/>
        <end position="26"/>
    </location>
</feature>
<evidence type="ECO:0000256" key="1">
    <source>
        <dbReference type="ARBA" id="ARBA00004167"/>
    </source>
</evidence>